<dbReference type="Proteomes" id="UP001143362">
    <property type="component" value="Unassembled WGS sequence"/>
</dbReference>
<gene>
    <name evidence="2" type="ORF">EYC98_07950</name>
</gene>
<dbReference type="NCBIfam" id="TIGR03370">
    <property type="entry name" value="VPLPA-CTERM"/>
    <property type="match status" value="1"/>
</dbReference>
<keyword evidence="3" id="KW-1185">Reference proteome</keyword>
<evidence type="ECO:0000313" key="2">
    <source>
        <dbReference type="EMBL" id="MCX2980809.1"/>
    </source>
</evidence>
<keyword evidence="1" id="KW-1133">Transmembrane helix</keyword>
<dbReference type="EMBL" id="SHNN01000001">
    <property type="protein sequence ID" value="MCX2980809.1"/>
    <property type="molecule type" value="Genomic_DNA"/>
</dbReference>
<reference evidence="2" key="1">
    <citation type="submission" date="2019-02" db="EMBL/GenBank/DDBJ databases">
        <authorList>
            <person name="Li S.-H."/>
        </authorList>
    </citation>
    <scope>NUCLEOTIDE SEQUENCE</scope>
    <source>
        <strain evidence="2">IMCC14734</strain>
    </source>
</reference>
<keyword evidence="1" id="KW-0472">Membrane</keyword>
<comment type="caution">
    <text evidence="2">The sequence shown here is derived from an EMBL/GenBank/DDBJ whole genome shotgun (WGS) entry which is preliminary data.</text>
</comment>
<accession>A0ABT3TFL6</accession>
<sequence>MFSIDYTVLASVSTAQPVSGFEFATGGYEVLMEATDADAYSAAYTTAKNNGATDDEADEAGFAAGDLEFYEFRDDDLLTCINTCIDSTSLQRDMALTFDVEAGTTYAFGAEGGVYVYTQVNAVPLPAAAWLFGSGLIGLLGVARKQCKLRQS</sequence>
<organism evidence="2 3">
    <name type="scientific">Candidatus Litorirhabdus singularis</name>
    <dbReference type="NCBI Taxonomy" id="2518993"/>
    <lineage>
        <taxon>Bacteria</taxon>
        <taxon>Pseudomonadati</taxon>
        <taxon>Pseudomonadota</taxon>
        <taxon>Gammaproteobacteria</taxon>
        <taxon>Cellvibrionales</taxon>
        <taxon>Halieaceae</taxon>
        <taxon>Candidatus Litorirhabdus</taxon>
    </lineage>
</organism>
<name>A0ABT3TFL6_9GAMM</name>
<feature type="transmembrane region" description="Helical" evidence="1">
    <location>
        <begin position="123"/>
        <end position="143"/>
    </location>
</feature>
<proteinExistence type="predicted"/>
<dbReference type="InterPro" id="IPR022472">
    <property type="entry name" value="VPLPA-CTERM"/>
</dbReference>
<evidence type="ECO:0000313" key="3">
    <source>
        <dbReference type="Proteomes" id="UP001143362"/>
    </source>
</evidence>
<keyword evidence="1" id="KW-0812">Transmembrane</keyword>
<protein>
    <submittedName>
        <fullName evidence="2">VPLPA-CTERM sorting domain-containing protein</fullName>
    </submittedName>
</protein>
<evidence type="ECO:0000256" key="1">
    <source>
        <dbReference type="SAM" id="Phobius"/>
    </source>
</evidence>